<evidence type="ECO:0000256" key="5">
    <source>
        <dbReference type="PROSITE-ProRule" id="PRU00409"/>
    </source>
</evidence>
<dbReference type="OrthoDB" id="9807426at2"/>
<dbReference type="FunFam" id="3.30.1490.20:FF:000020">
    <property type="entry name" value="Protein lysine acetyltransferase"/>
    <property type="match status" value="1"/>
</dbReference>
<name>A0A375FYI0_9BURK</name>
<dbReference type="GO" id="GO:0043758">
    <property type="term" value="F:acetate-CoA ligase (ADP-forming) activity"/>
    <property type="evidence" value="ECO:0007669"/>
    <property type="project" value="InterPro"/>
</dbReference>
<dbReference type="InterPro" id="IPR013815">
    <property type="entry name" value="ATP_grasp_subdomain_1"/>
</dbReference>
<dbReference type="SUPFAM" id="SSF56059">
    <property type="entry name" value="Glutathione synthetase ATP-binding domain-like"/>
    <property type="match status" value="1"/>
</dbReference>
<dbReference type="InterPro" id="IPR043938">
    <property type="entry name" value="Ligase_CoA_dom"/>
</dbReference>
<dbReference type="Gene3D" id="3.40.630.30">
    <property type="match status" value="1"/>
</dbReference>
<protein>
    <submittedName>
        <fullName evidence="8">Bifunctional acetate--CoA ligase family protein/GNAT family N-acetyltransferase</fullName>
    </submittedName>
</protein>
<dbReference type="SUPFAM" id="SSF51735">
    <property type="entry name" value="NAD(P)-binding Rossmann-fold domains"/>
    <property type="match status" value="1"/>
</dbReference>
<dbReference type="InterPro" id="IPR051538">
    <property type="entry name" value="Acyl-CoA_Synth/Transferase"/>
</dbReference>
<feature type="domain" description="N-acetyltransferase" evidence="7">
    <location>
        <begin position="733"/>
        <end position="889"/>
    </location>
</feature>
<dbReference type="SUPFAM" id="SSF55729">
    <property type="entry name" value="Acyl-CoA N-acyltransferases (Nat)"/>
    <property type="match status" value="1"/>
</dbReference>
<evidence type="ECO:0000313" key="8">
    <source>
        <dbReference type="EMBL" id="QRQ95928.1"/>
    </source>
</evidence>
<dbReference type="PROSITE" id="PS50975">
    <property type="entry name" value="ATP_GRASP"/>
    <property type="match status" value="1"/>
</dbReference>
<reference evidence="8 12" key="3">
    <citation type="submission" date="2021-02" db="EMBL/GenBank/DDBJ databases">
        <title>Complete Genome Sequence of Cupriavidus oxalaticus Strain Ox1, a Soil Oxalate-Degrading Species.</title>
        <authorList>
            <person name="Palmieri F."/>
            <person name="Udriet P."/>
            <person name="Deuasquier M."/>
            <person name="Beaudoing E."/>
            <person name="Johnson S.L."/>
            <person name="Davenport K.W."/>
            <person name="Chain P.S."/>
            <person name="Bindschedler S."/>
            <person name="Junier P."/>
        </authorList>
    </citation>
    <scope>NUCLEOTIDE SEQUENCE [LARGE SCALE GENOMIC DNA]</scope>
    <source>
        <strain evidence="8 12">Ox1</strain>
    </source>
</reference>
<evidence type="ECO:0000256" key="4">
    <source>
        <dbReference type="ARBA" id="ARBA00060888"/>
    </source>
</evidence>
<evidence type="ECO:0000259" key="7">
    <source>
        <dbReference type="PROSITE" id="PS51186"/>
    </source>
</evidence>
<dbReference type="GO" id="GO:0005524">
    <property type="term" value="F:ATP binding"/>
    <property type="evidence" value="ECO:0007669"/>
    <property type="project" value="UniProtKB-UniRule"/>
</dbReference>
<dbReference type="PANTHER" id="PTHR43334">
    <property type="entry name" value="ACETATE--COA LIGASE [ADP-FORMING]"/>
    <property type="match status" value="1"/>
</dbReference>
<dbReference type="InterPro" id="IPR011761">
    <property type="entry name" value="ATP-grasp"/>
</dbReference>
<evidence type="ECO:0000313" key="12">
    <source>
        <dbReference type="Proteomes" id="UP000623307"/>
    </source>
</evidence>
<dbReference type="Gene3D" id="3.30.1490.20">
    <property type="entry name" value="ATP-grasp fold, A domain"/>
    <property type="match status" value="1"/>
</dbReference>
<dbReference type="Pfam" id="PF19045">
    <property type="entry name" value="Ligase_CoA_2"/>
    <property type="match status" value="1"/>
</dbReference>
<sequence>MTVRNLHALFRPRSVALIGATMRPLSVGATVLANLTAGGFAGPVYLVNPKYATLAGRPCYPSVDALPAPPDLAVLCTPAATIPRLITELGAAGTRAAIVLSAGFEGPADSAAGAMRQAILEAARPHLLRILGPNCVGLVASGIGLNASFAPGTAIRGSLAFATQSGALATAVLDWARSRQIGFSHFISLGDSADVDVADVLDYLASDSATRAILLYVEAIRHGSKFMSAARAAARSKPVLIVKAGRSAQSARAAASHTGALAGADGVYDAAIRRAGMLRIDSTEALFDAVEMLARLHGVHGTRLAILTNGGGAGVMATDALADGGGILASLSDQTLARLDDVLPATWPRANPVDIIGDAPVGRYQKAHAILCDAPEVDAVLMIHAPTAIVPATEIAAALVSAPPGGKPLLTAWLGGDAVQQARRLCQRAGLPTFETPEQAVRTFLQACEYRDNQQLLMRTPPADDTSAPTDKVTARGIVADALRSGRRTLTEPEAKEALAAYGIPVVPTATAENVDDAVRQAALLGYPVALKILSGDITHKATAGGVALGLADAAAVRSAGNAMLARIRQELPDARLDGFTVQPMVSFSDSFELIAGVTTDAVFGPVLLFGHGGVNTEHIRDTAIALPPLDALLAQDLVSRTRVGRLLQGWRGHPGIDRERLLHALVQLSRMVCDIPEIAELDVNPLLASPHGVIALDARIAVAVPSGGGPRLSIQPYPEALEERIACNGHDYLIRPVRPTDEAAYQAYFRQLTPEDIHARYFCAFREPDHDRLARLTQIDYAREMVFVATTTDASGRCAMLGEVRAIADPDNVQAEFGIAVRSDCHGQGLGKLLLDKMVRYARARGIGALVGATLPHNAAMLGLARSCGFTVKATPGNEGVSLHLALGEDGSRPVRPDLVRKR</sequence>
<dbReference type="Pfam" id="PF13607">
    <property type="entry name" value="Succ_CoA_lig"/>
    <property type="match status" value="1"/>
</dbReference>
<dbReference type="Pfam" id="PF00583">
    <property type="entry name" value="Acetyltransf_1"/>
    <property type="match status" value="1"/>
</dbReference>
<dbReference type="Pfam" id="PF13380">
    <property type="entry name" value="CoA_binding_2"/>
    <property type="match status" value="1"/>
</dbReference>
<reference evidence="11" key="2">
    <citation type="submission" date="2018-01" db="EMBL/GenBank/DDBJ databases">
        <authorList>
            <person name="Gaut B.S."/>
            <person name="Morton B.R."/>
            <person name="Clegg M.T."/>
            <person name="Duvall M.R."/>
        </authorList>
    </citation>
    <scope>NUCLEOTIDE SEQUENCE [LARGE SCALE GENOMIC DNA]</scope>
</reference>
<keyword evidence="3 5" id="KW-0067">ATP-binding</keyword>
<dbReference type="EMBL" id="OGUS01000115">
    <property type="protein sequence ID" value="SPC12571.1"/>
    <property type="molecule type" value="Genomic_DNA"/>
</dbReference>
<evidence type="ECO:0000313" key="10">
    <source>
        <dbReference type="EMBL" id="SPC12571.1"/>
    </source>
</evidence>
<dbReference type="Proteomes" id="UP000623307">
    <property type="component" value="Chromosome 2"/>
</dbReference>
<dbReference type="InterPro" id="IPR000182">
    <property type="entry name" value="GNAT_dom"/>
</dbReference>
<comment type="similarity">
    <text evidence="4">In the N-terminal section; belongs to the acetate CoA ligase alpha subunit family.</text>
</comment>
<dbReference type="PROSITE" id="PS51186">
    <property type="entry name" value="GNAT"/>
    <property type="match status" value="1"/>
</dbReference>
<keyword evidence="2 5" id="KW-0547">Nucleotide-binding</keyword>
<evidence type="ECO:0000313" key="9">
    <source>
        <dbReference type="EMBL" id="SPC06445.1"/>
    </source>
</evidence>
<dbReference type="InterPro" id="IPR016102">
    <property type="entry name" value="Succinyl-CoA_synth-like"/>
</dbReference>
<dbReference type="InterPro" id="IPR032875">
    <property type="entry name" value="Succ_CoA_lig_flav_dom"/>
</dbReference>
<dbReference type="AlphaFoldDB" id="A0A375FYI0"/>
<dbReference type="EMBL" id="OGUS01000064">
    <property type="protein sequence ID" value="SPC06445.1"/>
    <property type="molecule type" value="Genomic_DNA"/>
</dbReference>
<dbReference type="Pfam" id="PF13549">
    <property type="entry name" value="ATP-grasp_5"/>
    <property type="match status" value="1"/>
</dbReference>
<gene>
    <name evidence="10" type="ORF">CO2235_150226</name>
    <name evidence="9" type="ORF">CO2235_U590021</name>
    <name evidence="8" type="ORF">JTE92_21310</name>
</gene>
<dbReference type="PANTHER" id="PTHR43334:SF1">
    <property type="entry name" value="3-HYDROXYPROPIONATE--COA LIGASE [ADP-FORMING]"/>
    <property type="match status" value="1"/>
</dbReference>
<proteinExistence type="inferred from homology"/>
<organism evidence="9 11">
    <name type="scientific">Cupriavidus oxalaticus</name>
    <dbReference type="NCBI Taxonomy" id="96344"/>
    <lineage>
        <taxon>Bacteria</taxon>
        <taxon>Pseudomonadati</taxon>
        <taxon>Pseudomonadota</taxon>
        <taxon>Betaproteobacteria</taxon>
        <taxon>Burkholderiales</taxon>
        <taxon>Burkholderiaceae</taxon>
        <taxon>Cupriavidus</taxon>
    </lineage>
</organism>
<dbReference type="SUPFAM" id="SSF52210">
    <property type="entry name" value="Succinyl-CoA synthetase domains"/>
    <property type="match status" value="2"/>
</dbReference>
<evidence type="ECO:0000313" key="11">
    <source>
        <dbReference type="Proteomes" id="UP000256862"/>
    </source>
</evidence>
<feature type="domain" description="ATP-grasp" evidence="6">
    <location>
        <begin position="496"/>
        <end position="547"/>
    </location>
</feature>
<dbReference type="GeneID" id="303492094"/>
<dbReference type="CDD" id="cd04301">
    <property type="entry name" value="NAT_SF"/>
    <property type="match status" value="1"/>
</dbReference>
<dbReference type="Proteomes" id="UP000256862">
    <property type="component" value="Chromosome CO2235"/>
</dbReference>
<dbReference type="EMBL" id="CP069812">
    <property type="protein sequence ID" value="QRQ95928.1"/>
    <property type="molecule type" value="Genomic_DNA"/>
</dbReference>
<keyword evidence="12" id="KW-1185">Reference proteome</keyword>
<dbReference type="InterPro" id="IPR003781">
    <property type="entry name" value="CoA-bd"/>
</dbReference>
<dbReference type="InterPro" id="IPR016181">
    <property type="entry name" value="Acyl_CoA_acyltransferase"/>
</dbReference>
<evidence type="ECO:0000259" key="6">
    <source>
        <dbReference type="PROSITE" id="PS50975"/>
    </source>
</evidence>
<dbReference type="GO" id="GO:0046872">
    <property type="term" value="F:metal ion binding"/>
    <property type="evidence" value="ECO:0007669"/>
    <property type="project" value="InterPro"/>
</dbReference>
<evidence type="ECO:0000256" key="3">
    <source>
        <dbReference type="ARBA" id="ARBA00022840"/>
    </source>
</evidence>
<dbReference type="InterPro" id="IPR036291">
    <property type="entry name" value="NAD(P)-bd_dom_sf"/>
</dbReference>
<evidence type="ECO:0000256" key="2">
    <source>
        <dbReference type="ARBA" id="ARBA00022741"/>
    </source>
</evidence>
<dbReference type="RefSeq" id="WP_063238765.1">
    <property type="nucleotide sequence ID" value="NZ_CP069810.1"/>
</dbReference>
<dbReference type="GO" id="GO:0016747">
    <property type="term" value="F:acyltransferase activity, transferring groups other than amino-acyl groups"/>
    <property type="evidence" value="ECO:0007669"/>
    <property type="project" value="InterPro"/>
</dbReference>
<accession>A0A375FYI0</accession>
<reference evidence="9 11" key="1">
    <citation type="submission" date="2018-01" db="EMBL/GenBank/DDBJ databases">
        <authorList>
            <person name="Clerissi C."/>
        </authorList>
    </citation>
    <scope>NUCLEOTIDE SEQUENCE</scope>
    <source>
        <strain evidence="9">Cupriavidus oxalaticus LMG 2235</strain>
    </source>
</reference>
<dbReference type="Gene3D" id="3.40.50.261">
    <property type="entry name" value="Succinyl-CoA synthetase domains"/>
    <property type="match status" value="2"/>
</dbReference>
<keyword evidence="1 8" id="KW-0436">Ligase</keyword>
<dbReference type="Gene3D" id="3.40.50.720">
    <property type="entry name" value="NAD(P)-binding Rossmann-like Domain"/>
    <property type="match status" value="1"/>
</dbReference>
<dbReference type="SMART" id="SM00881">
    <property type="entry name" value="CoA_binding"/>
    <property type="match status" value="1"/>
</dbReference>
<dbReference type="Gene3D" id="3.30.470.20">
    <property type="entry name" value="ATP-grasp fold, B domain"/>
    <property type="match status" value="1"/>
</dbReference>
<evidence type="ECO:0000256" key="1">
    <source>
        <dbReference type="ARBA" id="ARBA00022598"/>
    </source>
</evidence>